<dbReference type="Proteomes" id="UP000199214">
    <property type="component" value="Unassembled WGS sequence"/>
</dbReference>
<gene>
    <name evidence="2" type="ORF">SAMN05216382_3030</name>
</gene>
<dbReference type="NCBIfam" id="TIGR01868">
    <property type="entry name" value="casD_Cas5e"/>
    <property type="match status" value="1"/>
</dbReference>
<dbReference type="GO" id="GO:0043571">
    <property type="term" value="P:maintenance of CRISPR repeat elements"/>
    <property type="evidence" value="ECO:0007669"/>
    <property type="project" value="InterPro"/>
</dbReference>
<dbReference type="InterPro" id="IPR013422">
    <property type="entry name" value="CRISPR-assoc_prot_Cas5_N"/>
</dbReference>
<evidence type="ECO:0000313" key="2">
    <source>
        <dbReference type="EMBL" id="SEL97648.1"/>
    </source>
</evidence>
<organism evidence="2 3">
    <name type="scientific">Sphingomonas palmae</name>
    <dbReference type="NCBI Taxonomy" id="1855283"/>
    <lineage>
        <taxon>Bacteria</taxon>
        <taxon>Pseudomonadati</taxon>
        <taxon>Pseudomonadota</taxon>
        <taxon>Alphaproteobacteria</taxon>
        <taxon>Sphingomonadales</taxon>
        <taxon>Sphingomonadaceae</taxon>
        <taxon>Sphingomonas</taxon>
    </lineage>
</organism>
<dbReference type="GO" id="GO:0003723">
    <property type="term" value="F:RNA binding"/>
    <property type="evidence" value="ECO:0007669"/>
    <property type="project" value="InterPro"/>
</dbReference>
<evidence type="ECO:0000313" key="3">
    <source>
        <dbReference type="Proteomes" id="UP000199214"/>
    </source>
</evidence>
<dbReference type="InterPro" id="IPR021124">
    <property type="entry name" value="CRISPR-assoc_prot_Cas5"/>
</dbReference>
<dbReference type="RefSeq" id="WP_218139399.1">
    <property type="nucleotide sequence ID" value="NZ_FNZZ01000007.1"/>
</dbReference>
<dbReference type="AlphaFoldDB" id="A0A1H7ULY0"/>
<keyword evidence="3" id="KW-1185">Reference proteome</keyword>
<dbReference type="Pfam" id="PF09704">
    <property type="entry name" value="Cas_Cas5d"/>
    <property type="match status" value="1"/>
</dbReference>
<dbReference type="NCBIfam" id="TIGR02593">
    <property type="entry name" value="CRISPR_cas5"/>
    <property type="match status" value="1"/>
</dbReference>
<keyword evidence="1" id="KW-0051">Antiviral defense</keyword>
<sequence length="257" mass="27927">MRHLLVDLDAPLMSFGGDVVDANGVVRDFPAKSMIAGLFANALGWERFDIDRHADLQARLTIGAARVAEGKRVQDFQTAKLEANDRGWTTRGRVEGRAGGADTYKSPHIRFRDMDADARVLVTCRLAPADQDDSAPDLPAPDLDSLAHALARPERPLFIGRKPFVPSRPLLLGVIEAETIPAALAAGLALLDGVERRDRVRAQWPYAELTGATRAQAEAAGAQEDALTDERHWPSGVHAGLRRVIHGRLDWPAEATA</sequence>
<reference evidence="3" key="1">
    <citation type="submission" date="2016-10" db="EMBL/GenBank/DDBJ databases">
        <authorList>
            <person name="Varghese N."/>
            <person name="Submissions S."/>
        </authorList>
    </citation>
    <scope>NUCLEOTIDE SEQUENCE [LARGE SCALE GENOMIC DNA]</scope>
    <source>
        <strain evidence="3">JS21-1</strain>
    </source>
</reference>
<protein>
    <submittedName>
        <fullName evidence="2">CRISPR-associated protein, Cas5e family</fullName>
    </submittedName>
</protein>
<dbReference type="EMBL" id="FNZZ01000007">
    <property type="protein sequence ID" value="SEL97648.1"/>
    <property type="molecule type" value="Genomic_DNA"/>
</dbReference>
<proteinExistence type="predicted"/>
<accession>A0A1H7ULY0</accession>
<dbReference type="GO" id="GO:0051607">
    <property type="term" value="P:defense response to virus"/>
    <property type="evidence" value="ECO:0007669"/>
    <property type="project" value="UniProtKB-KW"/>
</dbReference>
<dbReference type="STRING" id="1855283.SAMN05216382_3030"/>
<dbReference type="InterPro" id="IPR010147">
    <property type="entry name" value="CRISPR-assoc_prot_CasD"/>
</dbReference>
<dbReference type="Gene3D" id="3.30.70.2660">
    <property type="match status" value="1"/>
</dbReference>
<evidence type="ECO:0000256" key="1">
    <source>
        <dbReference type="ARBA" id="ARBA00023118"/>
    </source>
</evidence>
<name>A0A1H7ULY0_9SPHN</name>